<dbReference type="Proteomes" id="UP001174909">
    <property type="component" value="Unassembled WGS sequence"/>
</dbReference>
<organism evidence="1 2">
    <name type="scientific">Geodia barretti</name>
    <name type="common">Barrett's horny sponge</name>
    <dbReference type="NCBI Taxonomy" id="519541"/>
    <lineage>
        <taxon>Eukaryota</taxon>
        <taxon>Metazoa</taxon>
        <taxon>Porifera</taxon>
        <taxon>Demospongiae</taxon>
        <taxon>Heteroscleromorpha</taxon>
        <taxon>Tetractinellida</taxon>
        <taxon>Astrophorina</taxon>
        <taxon>Geodiidae</taxon>
        <taxon>Geodia</taxon>
    </lineage>
</organism>
<comment type="caution">
    <text evidence="1">The sequence shown here is derived from an EMBL/GenBank/DDBJ whole genome shotgun (WGS) entry which is preliminary data.</text>
</comment>
<dbReference type="EMBL" id="CASHTH010002572">
    <property type="protein sequence ID" value="CAI8031859.1"/>
    <property type="molecule type" value="Genomic_DNA"/>
</dbReference>
<evidence type="ECO:0000313" key="1">
    <source>
        <dbReference type="EMBL" id="CAI8031859.1"/>
    </source>
</evidence>
<evidence type="ECO:0000313" key="2">
    <source>
        <dbReference type="Proteomes" id="UP001174909"/>
    </source>
</evidence>
<accession>A0AA35SLN3</accession>
<gene>
    <name evidence="1" type="ORF">GBAR_LOCUS18048</name>
</gene>
<sequence>MHALSYILYKSESKCSVGCRGRVLGADFPVSLIGFQRDLISCCIELLITIDHLIELFLVPRTLSTTLCSPPSQCVHPVGS</sequence>
<protein>
    <submittedName>
        <fullName evidence="1">Uncharacterized protein</fullName>
    </submittedName>
</protein>
<name>A0AA35SLN3_GEOBA</name>
<keyword evidence="2" id="KW-1185">Reference proteome</keyword>
<reference evidence="1" key="1">
    <citation type="submission" date="2023-03" db="EMBL/GenBank/DDBJ databases">
        <authorList>
            <person name="Steffen K."/>
            <person name="Cardenas P."/>
        </authorList>
    </citation>
    <scope>NUCLEOTIDE SEQUENCE</scope>
</reference>
<dbReference type="AlphaFoldDB" id="A0AA35SLN3"/>
<proteinExistence type="predicted"/>